<keyword evidence="1" id="KW-0175">Coiled coil</keyword>
<gene>
    <name evidence="3" type="ORF">M8044_000078</name>
</gene>
<keyword evidence="2" id="KW-0472">Membrane</keyword>
<comment type="caution">
    <text evidence="3">The sequence shown here is derived from an EMBL/GenBank/DDBJ whole genome shotgun (WGS) entry which is preliminary data.</text>
</comment>
<name>A0ABT5L857_9MOLU</name>
<evidence type="ECO:0000256" key="1">
    <source>
        <dbReference type="SAM" id="Coils"/>
    </source>
</evidence>
<organism evidence="3 4">
    <name type="scientific">Columbia Basin potato purple top phytoplasma</name>
    <dbReference type="NCBI Taxonomy" id="307134"/>
    <lineage>
        <taxon>Bacteria</taxon>
        <taxon>Bacillati</taxon>
        <taxon>Mycoplasmatota</taxon>
        <taxon>Mollicutes</taxon>
        <taxon>Acholeplasmatales</taxon>
        <taxon>Acholeplasmataceae</taxon>
        <taxon>Candidatus Phytoplasma</taxon>
        <taxon>16SrVI (Clover proliferation group)</taxon>
    </lineage>
</organism>
<keyword evidence="4" id="KW-1185">Reference proteome</keyword>
<evidence type="ECO:0000313" key="4">
    <source>
        <dbReference type="Proteomes" id="UP001221763"/>
    </source>
</evidence>
<dbReference type="EMBL" id="JANHJP010000001">
    <property type="protein sequence ID" value="MDC9031859.1"/>
    <property type="molecule type" value="Genomic_DNA"/>
</dbReference>
<evidence type="ECO:0000313" key="3">
    <source>
        <dbReference type="EMBL" id="MDC9031859.1"/>
    </source>
</evidence>
<feature type="transmembrane region" description="Helical" evidence="2">
    <location>
        <begin position="12"/>
        <end position="30"/>
    </location>
</feature>
<sequence length="409" mass="48684">MIEIQKNKKFFYKIYFVILILIVIIIYFFYTKKYKYLENNKNKINNSIEILENKKIKEEHKTITENLIKKSNPNDIICQDNIKDKLSPNNILIEYDDLNPGIIKIISRNSNKILEYNYIKGRINQIIDINENIKKYDPCTGHLSKEMNPDNSVIKEYNHSLNKEILPDGSIRNYFSDYFEEISFNPRIKKEYNLNSKRLTRIIFPNNHIKEYSLYNNKLTKEILPNGDIIEYDPFTGNKIKETNKEDGTIKEYNPNIGFILKEIKHNKEIIETKQEYNDEEKTKLKKVILPNKDIIEFEPDSNEIQQIIYSNGTIKKTIKEYIPNTQILVKKILPNNHIKEFDIITKNLTKEILPNKTIKIYDPINKLLIREIFLDNSYIMYEYNSKTNELLKSISSNGYIIKYDLNEY</sequence>
<proteinExistence type="predicted"/>
<dbReference type="RefSeq" id="WP_273585092.1">
    <property type="nucleotide sequence ID" value="NZ_JANHJP010000001.1"/>
</dbReference>
<keyword evidence="2" id="KW-0812">Transmembrane</keyword>
<evidence type="ECO:0000256" key="2">
    <source>
        <dbReference type="SAM" id="Phobius"/>
    </source>
</evidence>
<dbReference type="Proteomes" id="UP001221763">
    <property type="component" value="Unassembled WGS sequence"/>
</dbReference>
<keyword evidence="2" id="KW-1133">Transmembrane helix</keyword>
<protein>
    <submittedName>
        <fullName evidence="3">Uncharacterized protein</fullName>
    </submittedName>
</protein>
<accession>A0ABT5L857</accession>
<feature type="coiled-coil region" evidence="1">
    <location>
        <begin position="34"/>
        <end position="61"/>
    </location>
</feature>
<reference evidence="3 4" key="1">
    <citation type="journal article" date="2023" name="Plant">
        <title>Draft Genome Sequence Resource of CBPPT1, a 'Candidatus Phytoplasma trifolii'-Related Strain Associated with Potato Purple Top Disease in the Columbia Basin, U.S.A.</title>
        <authorList>
            <person name="Wei W."/>
            <person name="Shao J."/>
            <person name="Bottner-Parker K.D."/>
            <person name="Zhao Y."/>
        </authorList>
    </citation>
    <scope>NUCLEOTIDE SEQUENCE [LARGE SCALE GENOMIC DNA]</scope>
    <source>
        <strain evidence="3 4">CBPPT1</strain>
    </source>
</reference>